<keyword evidence="8" id="KW-1185">Reference proteome</keyword>
<evidence type="ECO:0000313" key="7">
    <source>
        <dbReference type="EMBL" id="GAA3884615.1"/>
    </source>
</evidence>
<dbReference type="EMBL" id="BAABCN010000009">
    <property type="protein sequence ID" value="GAA3884615.1"/>
    <property type="molecule type" value="Genomic_DNA"/>
</dbReference>
<dbReference type="CDD" id="cd04301">
    <property type="entry name" value="NAT_SF"/>
    <property type="match status" value="1"/>
</dbReference>
<evidence type="ECO:0000256" key="2">
    <source>
        <dbReference type="ARBA" id="ARBA00022490"/>
    </source>
</evidence>
<dbReference type="InterPro" id="IPR016181">
    <property type="entry name" value="Acyl_CoA_acyltransferase"/>
</dbReference>
<dbReference type="Pfam" id="PF00583">
    <property type="entry name" value="Acetyltransf_1"/>
    <property type="match status" value="1"/>
</dbReference>
<dbReference type="PROSITE" id="PS51186">
    <property type="entry name" value="GNAT"/>
    <property type="match status" value="1"/>
</dbReference>
<proteinExistence type="inferred from homology"/>
<dbReference type="SUPFAM" id="SSF55729">
    <property type="entry name" value="Acyl-CoA N-acyltransferases (Nat)"/>
    <property type="match status" value="1"/>
</dbReference>
<dbReference type="Proteomes" id="UP001501803">
    <property type="component" value="Unassembled WGS sequence"/>
</dbReference>
<comment type="caution">
    <text evidence="7">The sequence shown here is derived from an EMBL/GenBank/DDBJ whole genome shotgun (WGS) entry which is preliminary data.</text>
</comment>
<keyword evidence="3" id="KW-0808">Transferase</keyword>
<evidence type="ECO:0000256" key="5">
    <source>
        <dbReference type="SAM" id="MobiDB-lite"/>
    </source>
</evidence>
<keyword evidence="4" id="KW-0012">Acyltransferase</keyword>
<dbReference type="InterPro" id="IPR006464">
    <property type="entry name" value="AcTrfase_RimI/Ard1"/>
</dbReference>
<name>A0ABP7KQR6_9MICO</name>
<keyword evidence="2" id="KW-0963">Cytoplasm</keyword>
<reference evidence="8" key="1">
    <citation type="journal article" date="2019" name="Int. J. Syst. Evol. Microbiol.">
        <title>The Global Catalogue of Microorganisms (GCM) 10K type strain sequencing project: providing services to taxonomists for standard genome sequencing and annotation.</title>
        <authorList>
            <consortium name="The Broad Institute Genomics Platform"/>
            <consortium name="The Broad Institute Genome Sequencing Center for Infectious Disease"/>
            <person name="Wu L."/>
            <person name="Ma J."/>
        </authorList>
    </citation>
    <scope>NUCLEOTIDE SEQUENCE [LARGE SCALE GENOMIC DNA]</scope>
    <source>
        <strain evidence="8">JCM 17021</strain>
    </source>
</reference>
<evidence type="ECO:0000256" key="4">
    <source>
        <dbReference type="ARBA" id="ARBA00023315"/>
    </source>
</evidence>
<dbReference type="NCBIfam" id="TIGR01575">
    <property type="entry name" value="rimI"/>
    <property type="match status" value="1"/>
</dbReference>
<organism evidence="7 8">
    <name type="scientific">Leifsonia kafniensis</name>
    <dbReference type="NCBI Taxonomy" id="475957"/>
    <lineage>
        <taxon>Bacteria</taxon>
        <taxon>Bacillati</taxon>
        <taxon>Actinomycetota</taxon>
        <taxon>Actinomycetes</taxon>
        <taxon>Micrococcales</taxon>
        <taxon>Microbacteriaceae</taxon>
        <taxon>Leifsonia</taxon>
    </lineage>
</organism>
<protein>
    <recommendedName>
        <fullName evidence="6">N-acetyltransferase domain-containing protein</fullName>
    </recommendedName>
</protein>
<feature type="compositionally biased region" description="Low complexity" evidence="5">
    <location>
        <begin position="162"/>
        <end position="188"/>
    </location>
</feature>
<sequence>MVWQLRRATVDDVDAIMVLETALFENDAWSPTMMARDIADPSCYYLVAFPPDEPHRIEAYAGLLAPKGASQGDIQTIGVAESARGQGLGRTLMQALITEAHKRGSREIFLEVRADNPTAQRLYLRLGFEELGVRRGYYQPDNVDAIVMRLQIPEPRTQLAESGADGNAASSAAAGAATSVTDDAASVTNYSPNSDTSTPKASA</sequence>
<dbReference type="PANTHER" id="PTHR43420:SF44">
    <property type="entry name" value="ACETYLTRANSFERASE YPEA"/>
    <property type="match status" value="1"/>
</dbReference>
<feature type="compositionally biased region" description="Polar residues" evidence="5">
    <location>
        <begin position="189"/>
        <end position="203"/>
    </location>
</feature>
<feature type="region of interest" description="Disordered" evidence="5">
    <location>
        <begin position="158"/>
        <end position="203"/>
    </location>
</feature>
<dbReference type="PANTHER" id="PTHR43420">
    <property type="entry name" value="ACETYLTRANSFERASE"/>
    <property type="match status" value="1"/>
</dbReference>
<feature type="domain" description="N-acetyltransferase" evidence="6">
    <location>
        <begin position="3"/>
        <end position="153"/>
    </location>
</feature>
<dbReference type="Gene3D" id="3.40.630.30">
    <property type="match status" value="1"/>
</dbReference>
<accession>A0ABP7KQR6</accession>
<evidence type="ECO:0000256" key="3">
    <source>
        <dbReference type="ARBA" id="ARBA00022679"/>
    </source>
</evidence>
<dbReference type="InterPro" id="IPR050680">
    <property type="entry name" value="YpeA/RimI_acetyltransf"/>
</dbReference>
<dbReference type="InterPro" id="IPR000182">
    <property type="entry name" value="GNAT_dom"/>
</dbReference>
<evidence type="ECO:0000256" key="1">
    <source>
        <dbReference type="ARBA" id="ARBA00005395"/>
    </source>
</evidence>
<comment type="similarity">
    <text evidence="1">Belongs to the acetyltransferase family. RimI subfamily.</text>
</comment>
<evidence type="ECO:0000259" key="6">
    <source>
        <dbReference type="PROSITE" id="PS51186"/>
    </source>
</evidence>
<gene>
    <name evidence="7" type="ORF">GCM10022381_28480</name>
</gene>
<dbReference type="RefSeq" id="WP_345067899.1">
    <property type="nucleotide sequence ID" value="NZ_BAABCN010000009.1"/>
</dbReference>
<evidence type="ECO:0000313" key="8">
    <source>
        <dbReference type="Proteomes" id="UP001501803"/>
    </source>
</evidence>